<keyword evidence="3" id="KW-0732">Signal</keyword>
<feature type="region of interest" description="Disordered" evidence="1">
    <location>
        <begin position="303"/>
        <end position="444"/>
    </location>
</feature>
<keyword evidence="2" id="KW-1133">Transmembrane helix</keyword>
<keyword evidence="2" id="KW-0812">Transmembrane</keyword>
<evidence type="ECO:0000313" key="5">
    <source>
        <dbReference type="Proteomes" id="UP000016923"/>
    </source>
</evidence>
<sequence length="661" mass="71622">MHGLLKAGLLLAPALAGAAATSQDNNPSAFITLDLPVAALENGTPFLSLRLDVLESPSACGSANVTINGEALPKNGKLALPLVPDFDGANGIATSKKNTPSAVVSWESDCVSWGGMEREQIMRLRVVSVNGVDAKKSGSEDDVTTIRFTQTSPARIIVAEGTASAFYFNDNYYAETDSIPTEADDADNDEFEEITDDDLDNSESADFIAWENSLIMLHHHVALLHHDIRMREHYVADRFGPPASQHAFGGRPPHGHPRPHSGPQPPCNDVSSFIGSVLHKITGTAKAIYGGWWPMPHCFPGSGRKRTGPPPPPAAPPSFLFHCPSSPPPPSKQGPHAGHSHDHQGPPQVPPHDGPHGHPHPDNEPHHPPHQPPHQEPPHEPHHDGPSEHGPGGPEKDGFHMSETSETKSHDHKTHDHDGPFPPAEWEHGPHPFGGPHEGDGPRRMHAPAIKMVAFSALILVLFLVVVRHCSNRRMQKRLVRRARRRARRARRSSGRGLFSSMRRFLSTRDEFYEKVADDEADIEGIPECSEVSRPTTPVASLEPEAAETAVAIDVVAVDVVEEVVGADEDSSSVIDTVETSKAQEIASFHQPSFTPPPPPPTTTASSVYSGYGRRDPVGIETDFDDTESLPPAYSSDDYAYVNMIEASVVADGFQYRPSSF</sequence>
<organism evidence="4 5">
    <name type="scientific">Ophiostoma piceae (strain UAMH 11346)</name>
    <name type="common">Sap stain fungus</name>
    <dbReference type="NCBI Taxonomy" id="1262450"/>
    <lineage>
        <taxon>Eukaryota</taxon>
        <taxon>Fungi</taxon>
        <taxon>Dikarya</taxon>
        <taxon>Ascomycota</taxon>
        <taxon>Pezizomycotina</taxon>
        <taxon>Sordariomycetes</taxon>
        <taxon>Sordariomycetidae</taxon>
        <taxon>Ophiostomatales</taxon>
        <taxon>Ophiostomataceae</taxon>
        <taxon>Ophiostoma</taxon>
    </lineage>
</organism>
<feature type="compositionally biased region" description="Basic and acidic residues" evidence="1">
    <location>
        <begin position="394"/>
        <end position="430"/>
    </location>
</feature>
<dbReference type="eggNOG" id="ENOG502SMBT">
    <property type="taxonomic scope" value="Eukaryota"/>
</dbReference>
<dbReference type="VEuPathDB" id="FungiDB:F503_04456"/>
<evidence type="ECO:0000256" key="1">
    <source>
        <dbReference type="SAM" id="MobiDB-lite"/>
    </source>
</evidence>
<dbReference type="HOGENOM" id="CLU_397971_0_0_1"/>
<dbReference type="EMBL" id="KE148148">
    <property type="protein sequence ID" value="EPE08869.1"/>
    <property type="molecule type" value="Genomic_DNA"/>
</dbReference>
<proteinExistence type="predicted"/>
<evidence type="ECO:0000256" key="2">
    <source>
        <dbReference type="SAM" id="Phobius"/>
    </source>
</evidence>
<dbReference type="Proteomes" id="UP000016923">
    <property type="component" value="Unassembled WGS sequence"/>
</dbReference>
<feature type="compositionally biased region" description="Basic and acidic residues" evidence="1">
    <location>
        <begin position="376"/>
        <end position="387"/>
    </location>
</feature>
<evidence type="ECO:0000313" key="4">
    <source>
        <dbReference type="EMBL" id="EPE08869.1"/>
    </source>
</evidence>
<accession>S3C5R2</accession>
<keyword evidence="5" id="KW-1185">Reference proteome</keyword>
<dbReference type="STRING" id="1262450.S3C5R2"/>
<feature type="region of interest" description="Disordered" evidence="1">
    <location>
        <begin position="241"/>
        <end position="269"/>
    </location>
</feature>
<feature type="transmembrane region" description="Helical" evidence="2">
    <location>
        <begin position="452"/>
        <end position="471"/>
    </location>
</feature>
<feature type="signal peptide" evidence="3">
    <location>
        <begin position="1"/>
        <end position="20"/>
    </location>
</feature>
<feature type="chain" id="PRO_5004506819" evidence="3">
    <location>
        <begin position="21"/>
        <end position="661"/>
    </location>
</feature>
<keyword evidence="2" id="KW-0472">Membrane</keyword>
<feature type="region of interest" description="Disordered" evidence="1">
    <location>
        <begin position="590"/>
        <end position="629"/>
    </location>
</feature>
<feature type="compositionally biased region" description="Basic and acidic residues" evidence="1">
    <location>
        <begin position="353"/>
        <end position="367"/>
    </location>
</feature>
<protein>
    <submittedName>
        <fullName evidence="4">Uncharacterized protein</fullName>
    </submittedName>
</protein>
<evidence type="ECO:0000256" key="3">
    <source>
        <dbReference type="SAM" id="SignalP"/>
    </source>
</evidence>
<dbReference type="OrthoDB" id="4225201at2759"/>
<name>S3C5R2_OPHP1</name>
<gene>
    <name evidence="4" type="ORF">F503_04456</name>
</gene>
<reference evidence="4 5" key="1">
    <citation type="journal article" date="2013" name="BMC Genomics">
        <title>The genome and transcriptome of the pine saprophyte Ophiostoma piceae, and a comparison with the bark beetle-associated pine pathogen Grosmannia clavigera.</title>
        <authorList>
            <person name="Haridas S."/>
            <person name="Wang Y."/>
            <person name="Lim L."/>
            <person name="Massoumi Alamouti S."/>
            <person name="Jackman S."/>
            <person name="Docking R."/>
            <person name="Robertson G."/>
            <person name="Birol I."/>
            <person name="Bohlmann J."/>
            <person name="Breuil C."/>
        </authorList>
    </citation>
    <scope>NUCLEOTIDE SEQUENCE [LARGE SCALE GENOMIC DNA]</scope>
    <source>
        <strain evidence="4 5">UAMH 11346</strain>
    </source>
</reference>
<dbReference type="AlphaFoldDB" id="S3C5R2"/>